<evidence type="ECO:0000313" key="3">
    <source>
        <dbReference type="Proteomes" id="UP001478133"/>
    </source>
</evidence>
<dbReference type="EMBL" id="JBBMFI010000016">
    <property type="protein sequence ID" value="MEQ2565712.1"/>
    <property type="molecule type" value="Genomic_DNA"/>
</dbReference>
<dbReference type="Proteomes" id="UP001478133">
    <property type="component" value="Unassembled WGS sequence"/>
</dbReference>
<feature type="signal peptide" evidence="1">
    <location>
        <begin position="1"/>
        <end position="21"/>
    </location>
</feature>
<dbReference type="RefSeq" id="WP_367286430.1">
    <property type="nucleotide sequence ID" value="NZ_JBBMEY010000017.1"/>
</dbReference>
<dbReference type="PROSITE" id="PS51257">
    <property type="entry name" value="PROKAR_LIPOPROTEIN"/>
    <property type="match status" value="1"/>
</dbReference>
<keyword evidence="3" id="KW-1185">Reference proteome</keyword>
<accession>A0ABV1HV68</accession>
<organism evidence="2 3">
    <name type="scientific">Ruminococcoides intestinihominis</name>
    <dbReference type="NCBI Taxonomy" id="3133161"/>
    <lineage>
        <taxon>Bacteria</taxon>
        <taxon>Bacillati</taxon>
        <taxon>Bacillota</taxon>
        <taxon>Clostridia</taxon>
        <taxon>Eubacteriales</taxon>
        <taxon>Oscillospiraceae</taxon>
        <taxon>Ruminococcoides</taxon>
    </lineage>
</organism>
<evidence type="ECO:0000313" key="2">
    <source>
        <dbReference type="EMBL" id="MEQ2565712.1"/>
    </source>
</evidence>
<gene>
    <name evidence="2" type="ORF">ABFO16_05625</name>
</gene>
<sequence length="273" mass="32094">MKKFLSILLLVVLACELCSCGKSENTDLPQNTTVPTTTESNSTEPKKLVEQYINTIDEENPNFLNIDGNKFAVWFVDYNRNFGYDDYDKNNDFMNYYNYSKDFVPIVQAVDDSNIKYDNSTERELNREYSLRPYTRYTYENNKLANKTKVNRTLHTLQLKIRNSSDKKVTLTNLPKIKFIKEDSLGNQSFVKEKVYKDKNGKVQKETTPIYVYPSANQSSGNYNEYCSIKFKPRETKNVTLRYILDNDLYNSAYFCIENEDKTLYKKLSYDYD</sequence>
<keyword evidence="1" id="KW-0732">Signal</keyword>
<comment type="caution">
    <text evidence="2">The sequence shown here is derived from an EMBL/GenBank/DDBJ whole genome shotgun (WGS) entry which is preliminary data.</text>
</comment>
<protein>
    <recommendedName>
        <fullName evidence="4">Lipoprotein</fullName>
    </recommendedName>
</protein>
<name>A0ABV1HV68_9FIRM</name>
<feature type="chain" id="PRO_5047182682" description="Lipoprotein" evidence="1">
    <location>
        <begin position="22"/>
        <end position="273"/>
    </location>
</feature>
<proteinExistence type="predicted"/>
<evidence type="ECO:0000256" key="1">
    <source>
        <dbReference type="SAM" id="SignalP"/>
    </source>
</evidence>
<reference evidence="2 3" key="1">
    <citation type="submission" date="2024-03" db="EMBL/GenBank/DDBJ databases">
        <title>Human intestinal bacterial collection.</title>
        <authorList>
            <person name="Pauvert C."/>
            <person name="Hitch T.C.A."/>
            <person name="Clavel T."/>
        </authorList>
    </citation>
    <scope>NUCLEOTIDE SEQUENCE [LARGE SCALE GENOMIC DNA]</scope>
    <source>
        <strain evidence="2 3">CLA-AP-H18</strain>
    </source>
</reference>
<evidence type="ECO:0008006" key="4">
    <source>
        <dbReference type="Google" id="ProtNLM"/>
    </source>
</evidence>